<keyword evidence="1" id="KW-0812">Transmembrane</keyword>
<feature type="transmembrane region" description="Helical" evidence="1">
    <location>
        <begin position="57"/>
        <end position="77"/>
    </location>
</feature>
<dbReference type="Proteomes" id="UP000567246">
    <property type="component" value="Unassembled WGS sequence"/>
</dbReference>
<protein>
    <submittedName>
        <fullName evidence="3">Uncharacterized protein</fullName>
    </submittedName>
</protein>
<dbReference type="AlphaFoldDB" id="A0A7W9N0P4"/>
<dbReference type="EMBL" id="JACHMW010000001">
    <property type="protein sequence ID" value="MBB5848356.1"/>
    <property type="molecule type" value="Genomic_DNA"/>
</dbReference>
<name>A0A7W9N0P4_9MICC</name>
<accession>A0A7W9N0P4</accession>
<evidence type="ECO:0000256" key="2">
    <source>
        <dbReference type="SAM" id="SignalP"/>
    </source>
</evidence>
<comment type="caution">
    <text evidence="3">The sequence shown here is derived from an EMBL/GenBank/DDBJ whole genome shotgun (WGS) entry which is preliminary data.</text>
</comment>
<keyword evidence="1" id="KW-1133">Transmembrane helix</keyword>
<organism evidence="3 4">
    <name type="scientific">Micrococcus endophyticus</name>
    <dbReference type="NCBI Taxonomy" id="455343"/>
    <lineage>
        <taxon>Bacteria</taxon>
        <taxon>Bacillati</taxon>
        <taxon>Actinomycetota</taxon>
        <taxon>Actinomycetes</taxon>
        <taxon>Micrococcales</taxon>
        <taxon>Micrococcaceae</taxon>
        <taxon>Micrococcus</taxon>
    </lineage>
</organism>
<reference evidence="3 4" key="1">
    <citation type="submission" date="2020-08" db="EMBL/GenBank/DDBJ databases">
        <title>Sequencing the genomes of 1000 actinobacteria strains.</title>
        <authorList>
            <person name="Klenk H.-P."/>
        </authorList>
    </citation>
    <scope>NUCLEOTIDE SEQUENCE [LARGE SCALE GENOMIC DNA]</scope>
    <source>
        <strain evidence="3 4">DSM 17945</strain>
    </source>
</reference>
<feature type="chain" id="PRO_5031399553" evidence="2">
    <location>
        <begin position="28"/>
        <end position="298"/>
    </location>
</feature>
<evidence type="ECO:0000313" key="3">
    <source>
        <dbReference type="EMBL" id="MBB5848356.1"/>
    </source>
</evidence>
<proteinExistence type="predicted"/>
<evidence type="ECO:0000256" key="1">
    <source>
        <dbReference type="SAM" id="Phobius"/>
    </source>
</evidence>
<keyword evidence="4" id="KW-1185">Reference proteome</keyword>
<gene>
    <name evidence="3" type="ORF">HDA33_000920</name>
</gene>
<evidence type="ECO:0000313" key="4">
    <source>
        <dbReference type="Proteomes" id="UP000567246"/>
    </source>
</evidence>
<keyword evidence="1" id="KW-0472">Membrane</keyword>
<sequence length="298" mass="32887">MGICVCSPISCPLILALWLTIATMCCAAALRWDVAHEGWGDLLRGRGVFEFLGPMDWSALTSVASLAATLVLLVITWKSVGVSKSMAESAVESARLSRHSVEATNEALRLEIANVDIEFAAGALVLSRSWVDEWVRPSVWVEPGEPSSERVAQNDLALFLGIGCTHREVTVHHVKIIRPNRGDAGYVSPVIHMYPVLADFHGRRTFPMKLVPRLGLLVADTHLTLRELSEEEIFFRLQRHMVVVGYSITGYGPVAEKIAYWENRHIVEKGAAYGPGSVIPHPMWETYDPPRVAAVDVI</sequence>
<feature type="signal peptide" evidence="2">
    <location>
        <begin position="1"/>
        <end position="27"/>
    </location>
</feature>
<keyword evidence="2" id="KW-0732">Signal</keyword>